<organism evidence="6 7">
    <name type="scientific">Aquisalimonas asiatica</name>
    <dbReference type="NCBI Taxonomy" id="406100"/>
    <lineage>
        <taxon>Bacteria</taxon>
        <taxon>Pseudomonadati</taxon>
        <taxon>Pseudomonadota</taxon>
        <taxon>Gammaproteobacteria</taxon>
        <taxon>Chromatiales</taxon>
        <taxon>Ectothiorhodospiraceae</taxon>
        <taxon>Aquisalimonas</taxon>
    </lineage>
</organism>
<dbReference type="Proteomes" id="UP000199657">
    <property type="component" value="Unassembled WGS sequence"/>
</dbReference>
<dbReference type="InterPro" id="IPR008863">
    <property type="entry name" value="Toxic_anion-R_TelA"/>
</dbReference>
<feature type="compositionally biased region" description="Polar residues" evidence="4">
    <location>
        <begin position="1"/>
        <end position="10"/>
    </location>
</feature>
<evidence type="ECO:0000259" key="5">
    <source>
        <dbReference type="PROSITE" id="PS50192"/>
    </source>
</evidence>
<name>A0A1H8UMU0_9GAMM</name>
<dbReference type="PIRSF" id="PIRSF026508">
    <property type="entry name" value="TelA"/>
    <property type="match status" value="1"/>
</dbReference>
<sequence length="417" mass="47004">MPAKQTTNQERVAGTGLMNTNETNTADDDMNTALTPPPPAPEVQPEEAESKVPLPAERQTELAAQADAFVQGVIEAEPESEPFREHVQQAHQLGNQQMQEAAQVSNRLLEKPVKAMDQGALSGDSDVSRSLLDLRRTVEELDPSRRGDLFQPRKLLGFIPWGNRLHDYFREYQSAQSHIDAIIKSLYEGQDELRRDNAAIDEEKRFLWDVMQRIEEYVYLARSIDERLEQRIEEIAQQNEHKARAVREEMLFYVRQKVQDLQQQLAVAVQGYLALDMIRKNNLELIKGVDRATSVTISALRTATVVAQALTNQRLVLEQIQALNETTGSVIEGTSEIMQRQSAQIHEQAAGSTIDMEQLTNAFNNIYATMDDMADFKSRALDNMKETVDSLDGQIGKARARLQRTDEARADASVTTE</sequence>
<dbReference type="STRING" id="406100.SAMN04488052_107104"/>
<evidence type="ECO:0000256" key="4">
    <source>
        <dbReference type="SAM" id="MobiDB-lite"/>
    </source>
</evidence>
<feature type="region of interest" description="Disordered" evidence="4">
    <location>
        <begin position="1"/>
        <end position="54"/>
    </location>
</feature>
<comment type="similarity">
    <text evidence="1 3">Belongs to the TelA family.</text>
</comment>
<protein>
    <submittedName>
        <fullName evidence="6">Uncharacterized conserved protein YaaN involved in tellurite resistance</fullName>
    </submittedName>
</protein>
<gene>
    <name evidence="6" type="ORF">SAMN04488052_107104</name>
</gene>
<evidence type="ECO:0000313" key="7">
    <source>
        <dbReference type="Proteomes" id="UP000199657"/>
    </source>
</evidence>
<dbReference type="EMBL" id="FOEG01000007">
    <property type="protein sequence ID" value="SEP04471.1"/>
    <property type="molecule type" value="Genomic_DNA"/>
</dbReference>
<evidence type="ECO:0000256" key="3">
    <source>
        <dbReference type="PIRNR" id="PIRNR026508"/>
    </source>
</evidence>
<feature type="domain" description="T-SNARE coiled-coil homology" evidence="5">
    <location>
        <begin position="343"/>
        <end position="405"/>
    </location>
</feature>
<dbReference type="PANTHER" id="PTHR38432:SF1">
    <property type="entry name" value="TELA-LIKE PROTEIN SAOUHSC_01408"/>
    <property type="match status" value="1"/>
</dbReference>
<dbReference type="AlphaFoldDB" id="A0A1H8UMU0"/>
<dbReference type="PANTHER" id="PTHR38432">
    <property type="entry name" value="TELA-LIKE PROTEIN SAOUHSC_01408"/>
    <property type="match status" value="1"/>
</dbReference>
<accession>A0A1H8UMU0</accession>
<evidence type="ECO:0000256" key="2">
    <source>
        <dbReference type="ARBA" id="ARBA00029447"/>
    </source>
</evidence>
<comment type="similarity">
    <text evidence="2">Belongs to the methyl-accepting chemotaxis (MCP) protein family.</text>
</comment>
<reference evidence="6 7" key="1">
    <citation type="submission" date="2016-10" db="EMBL/GenBank/DDBJ databases">
        <authorList>
            <person name="de Groot N.N."/>
        </authorList>
    </citation>
    <scope>NUCLEOTIDE SEQUENCE [LARGE SCALE GENOMIC DNA]</scope>
    <source>
        <strain evidence="6 7">CGMCC 1.6291</strain>
    </source>
</reference>
<dbReference type="PROSITE" id="PS50192">
    <property type="entry name" value="T_SNARE"/>
    <property type="match status" value="1"/>
</dbReference>
<proteinExistence type="inferred from homology"/>
<evidence type="ECO:0000256" key="1">
    <source>
        <dbReference type="ARBA" id="ARBA00005541"/>
    </source>
</evidence>
<dbReference type="InterPro" id="IPR000727">
    <property type="entry name" value="T_SNARE_dom"/>
</dbReference>
<keyword evidence="7" id="KW-1185">Reference proteome</keyword>
<dbReference type="Pfam" id="PF05816">
    <property type="entry name" value="TelA"/>
    <property type="match status" value="1"/>
</dbReference>
<evidence type="ECO:0000313" key="6">
    <source>
        <dbReference type="EMBL" id="SEP04471.1"/>
    </source>
</evidence>